<feature type="region of interest" description="Disordered" evidence="1">
    <location>
        <begin position="312"/>
        <end position="338"/>
    </location>
</feature>
<dbReference type="EMBL" id="JBBWRZ010000010">
    <property type="protein sequence ID" value="KAK8227379.1"/>
    <property type="molecule type" value="Genomic_DNA"/>
</dbReference>
<organism evidence="2 3">
    <name type="scientific">Phyllosticta capitalensis</name>
    <dbReference type="NCBI Taxonomy" id="121624"/>
    <lineage>
        <taxon>Eukaryota</taxon>
        <taxon>Fungi</taxon>
        <taxon>Dikarya</taxon>
        <taxon>Ascomycota</taxon>
        <taxon>Pezizomycotina</taxon>
        <taxon>Dothideomycetes</taxon>
        <taxon>Dothideomycetes incertae sedis</taxon>
        <taxon>Botryosphaeriales</taxon>
        <taxon>Phyllostictaceae</taxon>
        <taxon>Phyllosticta</taxon>
    </lineage>
</organism>
<evidence type="ECO:0000313" key="2">
    <source>
        <dbReference type="EMBL" id="KAK8227379.1"/>
    </source>
</evidence>
<reference evidence="2 3" key="1">
    <citation type="submission" date="2024-04" db="EMBL/GenBank/DDBJ databases">
        <title>Phyllosticta paracitricarpa is synonymous to the EU quarantine fungus P. citricarpa based on phylogenomic analyses.</title>
        <authorList>
            <consortium name="Lawrence Berkeley National Laboratory"/>
            <person name="Van Ingen-Buijs V.A."/>
            <person name="Van Westerhoven A.C."/>
            <person name="Haridas S."/>
            <person name="Skiadas P."/>
            <person name="Martin F."/>
            <person name="Groenewald J.Z."/>
            <person name="Crous P.W."/>
            <person name="Seidl M.F."/>
        </authorList>
    </citation>
    <scope>NUCLEOTIDE SEQUENCE [LARGE SCALE GENOMIC DNA]</scope>
    <source>
        <strain evidence="2 3">CBS 123374</strain>
    </source>
</reference>
<protein>
    <submittedName>
        <fullName evidence="2">Uncharacterized protein</fullName>
    </submittedName>
</protein>
<feature type="region of interest" description="Disordered" evidence="1">
    <location>
        <begin position="250"/>
        <end position="276"/>
    </location>
</feature>
<keyword evidence="3" id="KW-1185">Reference proteome</keyword>
<name>A0ABR1YEI0_9PEZI</name>
<accession>A0ABR1YEI0</accession>
<feature type="compositionally biased region" description="Polar residues" evidence="1">
    <location>
        <begin position="327"/>
        <end position="336"/>
    </location>
</feature>
<feature type="compositionally biased region" description="Polar residues" evidence="1">
    <location>
        <begin position="250"/>
        <end position="264"/>
    </location>
</feature>
<evidence type="ECO:0000256" key="1">
    <source>
        <dbReference type="SAM" id="MobiDB-lite"/>
    </source>
</evidence>
<sequence>MGAYPALLLLQHKSNQAPPLDRSVQAHPMRMAGRPSAHDWMSPSATKTIVQCQEYPVPVNHKKNKHRQRRDKALAVGQPIDLGNGVLLYVHDAAQVGAPAALLPQPAKDQLALRRAREDAQSRLLPAPGRPVRRLGLIHKREGPGAAEQVCWRVRTFSAPGFHQETNTAPPRPLRHPIHIIFRSSLHHHDTMPALSASNLELMRDRLILACQDTAPEEVYKAVAEKYPQGITKDILDLNSPVRDKVVSKNIEQSTNKPEATSRVTRSKAKNADGPLIVACPSRPTKDYSPILKPLSPGGESTISHMSLDDMSNAESSRRDSGVGVGLNNTAGTLHQKQPEPFPLAMFQSARFASSLENIPPRRTKAVSNRTTCFFELSNVAGCFRGPTVNPEDGTLDRIPLFRIEVTFDRCKSATTAVRRDLGLATSGSSPAALVSVVHELPANRTRRSNRKASATV</sequence>
<dbReference type="Proteomes" id="UP001492380">
    <property type="component" value="Unassembled WGS sequence"/>
</dbReference>
<gene>
    <name evidence="2" type="ORF">HDK90DRAFT_541286</name>
</gene>
<evidence type="ECO:0000313" key="3">
    <source>
        <dbReference type="Proteomes" id="UP001492380"/>
    </source>
</evidence>
<proteinExistence type="predicted"/>
<comment type="caution">
    <text evidence="2">The sequence shown here is derived from an EMBL/GenBank/DDBJ whole genome shotgun (WGS) entry which is preliminary data.</text>
</comment>